<evidence type="ECO:0000256" key="5">
    <source>
        <dbReference type="ARBA" id="ARBA00023277"/>
    </source>
</evidence>
<feature type="domain" description="GH15-like" evidence="7">
    <location>
        <begin position="18"/>
        <end position="865"/>
    </location>
</feature>
<comment type="subcellular location">
    <subcellularLocation>
        <location evidence="6">Cell membrane</location>
        <topology evidence="6">Lipid-anchor</topology>
        <orientation evidence="6">Cytoplasmic side</orientation>
    </subcellularLocation>
</comment>
<dbReference type="RefSeq" id="XP_018027164.1">
    <property type="nucleotide sequence ID" value="XM_018171675.2"/>
</dbReference>
<evidence type="ECO:0000313" key="10">
    <source>
        <dbReference type="RefSeq" id="XP_018027164.1"/>
    </source>
</evidence>
<dbReference type="GO" id="GO:0005886">
    <property type="term" value="C:plasma membrane"/>
    <property type="evidence" value="ECO:0007669"/>
    <property type="project" value="UniProtKB-SubCell"/>
</dbReference>
<evidence type="ECO:0000256" key="2">
    <source>
        <dbReference type="ARBA" id="ARBA00007128"/>
    </source>
</evidence>
<dbReference type="InterPro" id="IPR008734">
    <property type="entry name" value="PHK_A/B_su"/>
</dbReference>
<dbReference type="InterPro" id="IPR045583">
    <property type="entry name" value="KPBA/B_C"/>
</dbReference>
<comment type="function">
    <text evidence="6">Phosphorylase b kinase catalyzes the phosphorylation of serine in certain substrates, including troponin I.</text>
</comment>
<dbReference type="OrthoDB" id="5971574at2759"/>
<dbReference type="InterPro" id="IPR008928">
    <property type="entry name" value="6-hairpin_glycosidase_sf"/>
</dbReference>
<dbReference type="GO" id="GO:0005977">
    <property type="term" value="P:glycogen metabolic process"/>
    <property type="evidence" value="ECO:0007669"/>
    <property type="project" value="UniProtKB-UniPathway"/>
</dbReference>
<dbReference type="PANTHER" id="PTHR10749">
    <property type="entry name" value="PHOSPHORYLASE B KINASE REGULATORY SUBUNIT"/>
    <property type="match status" value="1"/>
</dbReference>
<dbReference type="AlphaFoldDB" id="A0A8B7PLU5"/>
<keyword evidence="6" id="KW-1003">Cell membrane</keyword>
<keyword evidence="3 6" id="KW-0321">Glycogen metabolism</keyword>
<proteinExistence type="inferred from homology"/>
<keyword evidence="4 6" id="KW-0112">Calmodulin-binding</keyword>
<name>A0A8B7PLU5_HYAAZ</name>
<evidence type="ECO:0000256" key="4">
    <source>
        <dbReference type="ARBA" id="ARBA00022860"/>
    </source>
</evidence>
<dbReference type="Proteomes" id="UP000694843">
    <property type="component" value="Unplaced"/>
</dbReference>
<keyword evidence="6" id="KW-0449">Lipoprotein</keyword>
<dbReference type="UniPathway" id="UPA00163"/>
<reference evidence="10 11" key="1">
    <citation type="submission" date="2025-04" db="UniProtKB">
        <authorList>
            <consortium name="RefSeq"/>
        </authorList>
    </citation>
    <scope>IDENTIFICATION</scope>
    <source>
        <tissue evidence="10 11">Whole organism</tissue>
    </source>
</reference>
<organism evidence="9 10">
    <name type="scientific">Hyalella azteca</name>
    <name type="common">Amphipod</name>
    <dbReference type="NCBI Taxonomy" id="294128"/>
    <lineage>
        <taxon>Eukaryota</taxon>
        <taxon>Metazoa</taxon>
        <taxon>Ecdysozoa</taxon>
        <taxon>Arthropoda</taxon>
        <taxon>Crustacea</taxon>
        <taxon>Multicrustacea</taxon>
        <taxon>Malacostraca</taxon>
        <taxon>Eumalacostraca</taxon>
        <taxon>Peracarida</taxon>
        <taxon>Amphipoda</taxon>
        <taxon>Senticaudata</taxon>
        <taxon>Talitrida</taxon>
        <taxon>Talitroidea</taxon>
        <taxon>Hyalellidae</taxon>
        <taxon>Hyalella</taxon>
    </lineage>
</organism>
<evidence type="ECO:0000259" key="7">
    <source>
        <dbReference type="Pfam" id="PF00723"/>
    </source>
</evidence>
<evidence type="ECO:0000256" key="3">
    <source>
        <dbReference type="ARBA" id="ARBA00022600"/>
    </source>
</evidence>
<accession>A0A8B7PLU5</accession>
<dbReference type="Gene3D" id="1.50.10.10">
    <property type="match status" value="1"/>
</dbReference>
<dbReference type="SUPFAM" id="SSF48208">
    <property type="entry name" value="Six-hairpin glycosidases"/>
    <property type="match status" value="1"/>
</dbReference>
<feature type="domain" description="Phosphorylase b kinase regulatory subunit alpha/beta C-terminal" evidence="8">
    <location>
        <begin position="906"/>
        <end position="1029"/>
    </location>
</feature>
<dbReference type="OMA" id="CWIKQAH"/>
<dbReference type="RefSeq" id="XP_047741056.1">
    <property type="nucleotide sequence ID" value="XM_047885100.1"/>
</dbReference>
<dbReference type="GO" id="GO:0005964">
    <property type="term" value="C:phosphorylase kinase complex"/>
    <property type="evidence" value="ECO:0007669"/>
    <property type="project" value="TreeGrafter"/>
</dbReference>
<evidence type="ECO:0000313" key="9">
    <source>
        <dbReference type="Proteomes" id="UP000694843"/>
    </source>
</evidence>
<keyword evidence="9" id="KW-1185">Reference proteome</keyword>
<evidence type="ECO:0000259" key="8">
    <source>
        <dbReference type="Pfam" id="PF19292"/>
    </source>
</evidence>
<dbReference type="Pfam" id="PF00723">
    <property type="entry name" value="Glyco_hydro_15"/>
    <property type="match status" value="1"/>
</dbReference>
<dbReference type="GO" id="GO:0005516">
    <property type="term" value="F:calmodulin binding"/>
    <property type="evidence" value="ECO:0007669"/>
    <property type="project" value="UniProtKB-KW"/>
</dbReference>
<dbReference type="InterPro" id="IPR011613">
    <property type="entry name" value="GH15-like"/>
</dbReference>
<dbReference type="PANTHER" id="PTHR10749:SF8">
    <property type="entry name" value="PHOSPHORYLASE B KINASE REGULATORY SUBUNIT BETA"/>
    <property type="match status" value="1"/>
</dbReference>
<dbReference type="InterPro" id="IPR012341">
    <property type="entry name" value="6hp_glycosidase-like_sf"/>
</dbReference>
<keyword evidence="6" id="KW-0636">Prenylation</keyword>
<evidence type="ECO:0000256" key="6">
    <source>
        <dbReference type="RuleBase" id="RU364123"/>
    </source>
</evidence>
<dbReference type="KEGG" id="hazt:108682503"/>
<evidence type="ECO:0000256" key="1">
    <source>
        <dbReference type="ARBA" id="ARBA00005131"/>
    </source>
</evidence>
<dbReference type="Pfam" id="PF19292">
    <property type="entry name" value="KPBB_C"/>
    <property type="match status" value="1"/>
</dbReference>
<protein>
    <recommendedName>
        <fullName evidence="6">Phosphorylase b kinase regulatory subunit</fullName>
    </recommendedName>
</protein>
<evidence type="ECO:0000313" key="11">
    <source>
        <dbReference type="RefSeq" id="XP_047741056.1"/>
    </source>
</evidence>
<keyword evidence="5 6" id="KW-0119">Carbohydrate metabolism</keyword>
<sequence length="1098" mass="123976">MDVSSVLVHSTNYKNTVRQLDYYYGVVKRQILHYQSPTNGLFPACSSDTHVADLRTSVYCSMAIWSLYQSYRRIDDDHGKAYELGGSCVKCMRGILSCWMRQSERVELFKQGQAGKYALHSKFHLITGEEVCSTGQFEHLQLDVIAVYLIALVQLTASGLHIIYTMDEVAFVQNLVYYIERSYRTPDFGIWERGSKNNDGTPELHASSIGMVKAALEAINGCNLFGDRGASWSVIFVDIDAHNRNRSIFETLLPKESNSKNVDASLLFALSFPSFATHDTMLYSTTKERIVRLLKGSYGFKRFERDGFGSVLEDKTRRHYHKGETKEFEGVECEWPMFLLLMVIEGVFKNNEKQIEEYRSALKQLYKTDKNGDVVVPKYYYVPKDYIELEREQPGTQLRMASVHGSATNLFLMGQSLFLIAELLTHDLLHINELDPIRRYLPSYNRPRKGGRYSAFQMFSSDAAFRPNDDRKSKSNKKGTASDLVVQVVLIAESMRLQAMMATYGIQTQTPHEVEPVQIWPPKELVKVYCNLGLNKKLGLNGRPMRPIGALGTSKVYRICGQTVLCYPLVFEVSDFYLSHDMALLIDNIKTELHFVSKYWRLSGRPTVCILIREEHMRDIHFRELLDLLASLKSGHCDGLKVRTGRLQNLISSSCVEHLDFMSNSDVDWDVQAFEQLQHASIGYQSLTDVPQAIAYAENKTDFRDMEHSDTWTLKETLRSVTSLRGRTQLLGMILAREGPDHQLDGQSVAEKITEVLGSASSLRLWSVVRTCTALLSKEVESISPYITTVLVYGKQVTLGSGNNVVVLDKPVQPGEVHDLFYTKDLKPSMMVHAVLQQEVMLYCGKLMGAHPHLFKGILNIRVAWLVQAMEYYHQSVLGKNEVALEELSPNEVFRLLVAVLSMEQEDLSPRQMRFINGCLGRTPANFYDKVWLVLQKTPGGLSLLDRTLPQQPTISELSPTEMSFAKAVQELLGAVQVPEYNQVVAEALRIIATILQRNPELQFSQAVKLESLVRDAAHIMRVEQRDEDYTTASYFNTGDAKATCPECKCVESSCVCIVYHASSPALNSCLARAIVNLLLAKDTRTGVERAVAGCKVS</sequence>
<gene>
    <name evidence="10 11" type="primary">LOC108682503</name>
</gene>
<dbReference type="GeneID" id="108682503"/>
<comment type="pathway">
    <text evidence="1 6">Glycan biosynthesis; glycogen metabolism.</text>
</comment>
<keyword evidence="6" id="KW-0472">Membrane</keyword>
<comment type="similarity">
    <text evidence="2 6">Belongs to the phosphorylase b kinase regulatory chain family.</text>
</comment>